<sequence>MSKKLIALLISGLLLGCGSSDDSEEPAPEAEIPQPEVEDPAPTPTQGIFIDSAVIGIGYRTETQSGVTDEEGNYNYLEGETVTFFIGDLTFPATPASGVVTPFNIAASESVDDNQVVNIARLLQTLDQDGDTSNGITITDTAIATAEPVDFNLSTDEFADDPAVKTTIENGGQDTAVTDLVDADDAVDHLTEQVAANGVQVGITGTWHYPDDDNDLLTLVFFNDGTYAHFEVDSEDEEEESGMEWGMYSRDSETNRVIASQTFDENGDTGLTDFTDVDGAPLLFAEVMEEQLVLSIDEDANDSIDETLNFDKQGSEGVVGTWLVKATDDQPGDENDLLMLLFNDDGTYIHAEIDLDGEAEESGMEWGTYSIDSESNMVTVTQTFDSNGDTGLTDFVGEDGPSLSMSAQGNTLLLYIDEDGDGDVDTQMLFLRQ</sequence>
<reference evidence="2 3" key="1">
    <citation type="submission" date="2017-03" db="EMBL/GenBank/DDBJ databases">
        <title>Genome sequencing of Shewanella japonica KCTC 22435.</title>
        <authorList>
            <person name="Kim K.M."/>
        </authorList>
    </citation>
    <scope>NUCLEOTIDE SEQUENCE [LARGE SCALE GENOMIC DNA]</scope>
    <source>
        <strain evidence="2 3">KCTC 22435</strain>
    </source>
</reference>
<dbReference type="EMBL" id="CP020472">
    <property type="protein sequence ID" value="ARD23124.1"/>
    <property type="molecule type" value="Genomic_DNA"/>
</dbReference>
<proteinExistence type="predicted"/>
<dbReference type="Proteomes" id="UP000191820">
    <property type="component" value="Chromosome"/>
</dbReference>
<evidence type="ECO:0000256" key="1">
    <source>
        <dbReference type="SAM" id="MobiDB-lite"/>
    </source>
</evidence>
<feature type="region of interest" description="Disordered" evidence="1">
    <location>
        <begin position="19"/>
        <end position="45"/>
    </location>
</feature>
<gene>
    <name evidence="2" type="ORF">SJ2017_2843</name>
</gene>
<protein>
    <recommendedName>
        <fullName evidence="4">Adhesin</fullName>
    </recommendedName>
</protein>
<accession>A0ABN4YIL4</accession>
<organism evidence="2 3">
    <name type="scientific">Shewanella japonica</name>
    <dbReference type="NCBI Taxonomy" id="93973"/>
    <lineage>
        <taxon>Bacteria</taxon>
        <taxon>Pseudomonadati</taxon>
        <taxon>Pseudomonadota</taxon>
        <taxon>Gammaproteobacteria</taxon>
        <taxon>Alteromonadales</taxon>
        <taxon>Shewanellaceae</taxon>
        <taxon>Shewanella</taxon>
    </lineage>
</organism>
<dbReference type="RefSeq" id="WP_080916200.1">
    <property type="nucleotide sequence ID" value="NZ_CP020472.1"/>
</dbReference>
<name>A0ABN4YIL4_9GAMM</name>
<dbReference type="PROSITE" id="PS51257">
    <property type="entry name" value="PROKAR_LIPOPROTEIN"/>
    <property type="match status" value="1"/>
</dbReference>
<evidence type="ECO:0000313" key="3">
    <source>
        <dbReference type="Proteomes" id="UP000191820"/>
    </source>
</evidence>
<evidence type="ECO:0008006" key="4">
    <source>
        <dbReference type="Google" id="ProtNLM"/>
    </source>
</evidence>
<keyword evidence="3" id="KW-1185">Reference proteome</keyword>
<evidence type="ECO:0000313" key="2">
    <source>
        <dbReference type="EMBL" id="ARD23124.1"/>
    </source>
</evidence>